<feature type="region of interest" description="Disordered" evidence="1">
    <location>
        <begin position="727"/>
        <end position="801"/>
    </location>
</feature>
<dbReference type="AlphaFoldDB" id="A0AAW0ZW15"/>
<feature type="compositionally biased region" description="Basic and acidic residues" evidence="1">
    <location>
        <begin position="196"/>
        <end position="242"/>
    </location>
</feature>
<dbReference type="Proteomes" id="UP001432146">
    <property type="component" value="Unassembled WGS sequence"/>
</dbReference>
<sequence length="801" mass="89538">MCYIFSSEIGYAGSPPREALTRGRSIDSVDRPFHPSDWVDVNLEVPSTPRASSALTNLTVDTSLYPATIPTSSCPNLKDVTPVPPPRRRKRNKGRPLPPKPDEISAENSSSGSKRHEAGDEPLYSSVRSPRSSGDEQDAEEETRTDKHRSQDDGGRDGRGAKEIYEHKVNGTGRIISSDVVSGKRPFESSQQHQRKVLEGEEYERFARSRTSKDSSTPNREEKWRSREIERQTKDSSRDRGKSGSNARPKNFSTVSLPNYDELDVARHRPEENDEHEQRRDKTRKAGRPVRSSTGSLPAESFLSPFSEKTSVRLEDYIPRSDNLSPYQVLEKLNCGANSVVRDEFVRYDPDKPEDWELGDASSCEVNRQRCFTLEETSDVDEGSRVREDGEDVVDFSKAKSPKDEGGSSSPLVNKDVPASTIHLEKPEAFGKTALPFVGQPEYAEVDPNRSHLKYDPPKLTDSCRISCARESSVSKEPFFLDEAKHRSALGAIGGSTKPKLDSDRSGESRTTFANEIEPSEDAYESKDLHSQASNLIRTISEESLPREMLEEQELDDFFDEKLAKDVHNNLKKSLDDWKTKTPPPSPEPKVKPANSDSDHSTLLKVLKDDTAEESNLSSMTPSLTELEAALSDMLEKEDSQEGPKDEAKSKEQLIAKAVEPETRSSDRRIGNESPEDTDEVVHEIPTSLKQILEEKKLPLRKVSFCAWEEFDQASIDQADVTTSVPRLDEDRGVDNKGFSLDVPPEKPSRLNRSLDDLVEGTDVVPTPPRRRNRSLCAAKKEPEVAQNGTVSKHLSNDRLI</sequence>
<feature type="compositionally biased region" description="Basic and acidic residues" evidence="1">
    <location>
        <begin position="597"/>
        <end position="610"/>
    </location>
</feature>
<feature type="compositionally biased region" description="Polar residues" evidence="1">
    <location>
        <begin position="614"/>
        <end position="624"/>
    </location>
</feature>
<feature type="compositionally biased region" description="Basic and acidic residues" evidence="1">
    <location>
        <begin position="744"/>
        <end position="756"/>
    </location>
</feature>
<feature type="compositionally biased region" description="Basic and acidic residues" evidence="1">
    <location>
        <begin position="395"/>
        <end position="406"/>
    </location>
</feature>
<feature type="compositionally biased region" description="Basic and acidic residues" evidence="1">
    <location>
        <begin position="634"/>
        <end position="671"/>
    </location>
</feature>
<name>A0AAW0ZW15_9HYME</name>
<feature type="region of interest" description="Disordered" evidence="1">
    <location>
        <begin position="491"/>
        <end position="530"/>
    </location>
</feature>
<gene>
    <name evidence="2" type="ORF">QLX08_006553</name>
</gene>
<feature type="compositionally biased region" description="Basic and acidic residues" evidence="1">
    <location>
        <begin position="142"/>
        <end position="169"/>
    </location>
</feature>
<organism evidence="2 3">
    <name type="scientific">Tetragonisca angustula</name>
    <dbReference type="NCBI Taxonomy" id="166442"/>
    <lineage>
        <taxon>Eukaryota</taxon>
        <taxon>Metazoa</taxon>
        <taxon>Ecdysozoa</taxon>
        <taxon>Arthropoda</taxon>
        <taxon>Hexapoda</taxon>
        <taxon>Insecta</taxon>
        <taxon>Pterygota</taxon>
        <taxon>Neoptera</taxon>
        <taxon>Endopterygota</taxon>
        <taxon>Hymenoptera</taxon>
        <taxon>Apocrita</taxon>
        <taxon>Aculeata</taxon>
        <taxon>Apoidea</taxon>
        <taxon>Anthophila</taxon>
        <taxon>Apidae</taxon>
        <taxon>Tetragonisca</taxon>
    </lineage>
</organism>
<feature type="compositionally biased region" description="Basic and acidic residues" evidence="1">
    <location>
        <begin position="499"/>
        <end position="508"/>
    </location>
</feature>
<comment type="caution">
    <text evidence="2">The sequence shown here is derived from an EMBL/GenBank/DDBJ whole genome shotgun (WGS) entry which is preliminary data.</text>
</comment>
<reference evidence="2 3" key="1">
    <citation type="submission" date="2024-05" db="EMBL/GenBank/DDBJ databases">
        <title>The nuclear and mitochondrial genome assemblies of Tetragonisca angustula (Apidae: Meliponini), a tiny yet remarkable pollinator in the Neotropics.</title>
        <authorList>
            <person name="Ferrari R."/>
            <person name="Ricardo P.C."/>
            <person name="Dias F.C."/>
            <person name="Araujo N.S."/>
            <person name="Soares D.O."/>
            <person name="Zhou Q.-S."/>
            <person name="Zhu C.-D."/>
            <person name="Coutinho L."/>
            <person name="Airas M.C."/>
            <person name="Batista T.M."/>
        </authorList>
    </citation>
    <scope>NUCLEOTIDE SEQUENCE [LARGE SCALE GENOMIC DNA]</scope>
    <source>
        <strain evidence="2">ASF017062</strain>
        <tissue evidence="2">Abdomen</tissue>
    </source>
</reference>
<feature type="region of interest" description="Disordered" evidence="1">
    <location>
        <begin position="66"/>
        <end position="305"/>
    </location>
</feature>
<evidence type="ECO:0000313" key="3">
    <source>
        <dbReference type="Proteomes" id="UP001432146"/>
    </source>
</evidence>
<accession>A0AAW0ZW15</accession>
<proteinExistence type="predicted"/>
<keyword evidence="3" id="KW-1185">Reference proteome</keyword>
<feature type="compositionally biased region" description="Polar residues" evidence="1">
    <location>
        <begin position="243"/>
        <end position="257"/>
    </location>
</feature>
<feature type="compositionally biased region" description="Basic and acidic residues" evidence="1">
    <location>
        <begin position="264"/>
        <end position="280"/>
    </location>
</feature>
<evidence type="ECO:0000256" key="1">
    <source>
        <dbReference type="SAM" id="MobiDB-lite"/>
    </source>
</evidence>
<evidence type="ECO:0000313" key="2">
    <source>
        <dbReference type="EMBL" id="KAK9300838.1"/>
    </source>
</evidence>
<feature type="region of interest" description="Disordered" evidence="1">
    <location>
        <begin position="375"/>
        <end position="416"/>
    </location>
</feature>
<feature type="region of interest" description="Disordered" evidence="1">
    <location>
        <begin position="572"/>
        <end position="683"/>
    </location>
</feature>
<protein>
    <submittedName>
        <fullName evidence="2">Uncharacterized protein</fullName>
    </submittedName>
</protein>
<dbReference type="EMBL" id="JAWNGG020000120">
    <property type="protein sequence ID" value="KAK9300838.1"/>
    <property type="molecule type" value="Genomic_DNA"/>
</dbReference>